<accession>A0A4R2HVP8</accession>
<keyword evidence="2" id="KW-1185">Reference proteome</keyword>
<organism evidence="1 2">
    <name type="scientific">Kribbella steppae</name>
    <dbReference type="NCBI Taxonomy" id="2512223"/>
    <lineage>
        <taxon>Bacteria</taxon>
        <taxon>Bacillati</taxon>
        <taxon>Actinomycetota</taxon>
        <taxon>Actinomycetes</taxon>
        <taxon>Propionibacteriales</taxon>
        <taxon>Kribbellaceae</taxon>
        <taxon>Kribbella</taxon>
    </lineage>
</organism>
<proteinExistence type="predicted"/>
<dbReference type="EMBL" id="SLWN01000001">
    <property type="protein sequence ID" value="TCO35581.1"/>
    <property type="molecule type" value="Genomic_DNA"/>
</dbReference>
<evidence type="ECO:0000313" key="2">
    <source>
        <dbReference type="Proteomes" id="UP000294508"/>
    </source>
</evidence>
<dbReference type="AlphaFoldDB" id="A0A4R2HVP8"/>
<evidence type="ECO:0000313" key="1">
    <source>
        <dbReference type="EMBL" id="TCO35581.1"/>
    </source>
</evidence>
<dbReference type="Proteomes" id="UP000294508">
    <property type="component" value="Unassembled WGS sequence"/>
</dbReference>
<sequence length="121" mass="13280">MNRINVRVWLLREPRERQRGNITVLPSGGDASARIRRPEPVTKKSVTTPLRTLVDCARTLSLGPAPAIADSPARARSVSRAELLAPLVGSWAVRVAAPYSGSPSIWTDAASRFLNRYCERC</sequence>
<protein>
    <submittedName>
        <fullName evidence="1">Uncharacterized protein</fullName>
    </submittedName>
</protein>
<gene>
    <name evidence="1" type="ORF">EV652_101465</name>
</gene>
<comment type="caution">
    <text evidence="1">The sequence shown here is derived from an EMBL/GenBank/DDBJ whole genome shotgun (WGS) entry which is preliminary data.</text>
</comment>
<name>A0A4R2HVP8_9ACTN</name>
<reference evidence="1 2" key="1">
    <citation type="journal article" date="2015" name="Stand. Genomic Sci.">
        <title>Genomic Encyclopedia of Bacterial and Archaeal Type Strains, Phase III: the genomes of soil and plant-associated and newly described type strains.</title>
        <authorList>
            <person name="Whitman W.B."/>
            <person name="Woyke T."/>
            <person name="Klenk H.P."/>
            <person name="Zhou Y."/>
            <person name="Lilburn T.G."/>
            <person name="Beck B.J."/>
            <person name="De Vos P."/>
            <person name="Vandamme P."/>
            <person name="Eisen J.A."/>
            <person name="Garrity G."/>
            <person name="Hugenholtz P."/>
            <person name="Kyrpides N.C."/>
        </authorList>
    </citation>
    <scope>NUCLEOTIDE SEQUENCE [LARGE SCALE GENOMIC DNA]</scope>
    <source>
        <strain evidence="1 2">VKM Ac-2572</strain>
    </source>
</reference>